<protein>
    <submittedName>
        <fullName evidence="2">Uncharacterized protein</fullName>
    </submittedName>
</protein>
<organism evidence="2 3">
    <name type="scientific">Dendrobium chrysotoxum</name>
    <name type="common">Orchid</name>
    <dbReference type="NCBI Taxonomy" id="161865"/>
    <lineage>
        <taxon>Eukaryota</taxon>
        <taxon>Viridiplantae</taxon>
        <taxon>Streptophyta</taxon>
        <taxon>Embryophyta</taxon>
        <taxon>Tracheophyta</taxon>
        <taxon>Spermatophyta</taxon>
        <taxon>Magnoliopsida</taxon>
        <taxon>Liliopsida</taxon>
        <taxon>Asparagales</taxon>
        <taxon>Orchidaceae</taxon>
        <taxon>Epidendroideae</taxon>
        <taxon>Malaxideae</taxon>
        <taxon>Dendrobiinae</taxon>
        <taxon>Dendrobium</taxon>
    </lineage>
</organism>
<accession>A0AAV7FKF1</accession>
<keyword evidence="1" id="KW-0472">Membrane</keyword>
<keyword evidence="3" id="KW-1185">Reference proteome</keyword>
<feature type="transmembrane region" description="Helical" evidence="1">
    <location>
        <begin position="149"/>
        <end position="168"/>
    </location>
</feature>
<evidence type="ECO:0000313" key="3">
    <source>
        <dbReference type="Proteomes" id="UP000775213"/>
    </source>
</evidence>
<keyword evidence="1" id="KW-1133">Transmembrane helix</keyword>
<dbReference type="AlphaFoldDB" id="A0AAV7FKF1"/>
<dbReference type="Proteomes" id="UP000775213">
    <property type="component" value="Unassembled WGS sequence"/>
</dbReference>
<name>A0AAV7FKF1_DENCH</name>
<dbReference type="EMBL" id="JAGFBR010000018">
    <property type="protein sequence ID" value="KAH0449475.1"/>
    <property type="molecule type" value="Genomic_DNA"/>
</dbReference>
<proteinExistence type="predicted"/>
<keyword evidence="1" id="KW-0812">Transmembrane</keyword>
<comment type="caution">
    <text evidence="2">The sequence shown here is derived from an EMBL/GenBank/DDBJ whole genome shotgun (WGS) entry which is preliminary data.</text>
</comment>
<gene>
    <name evidence="2" type="ORF">IEQ34_020167</name>
</gene>
<evidence type="ECO:0000313" key="2">
    <source>
        <dbReference type="EMBL" id="KAH0449475.1"/>
    </source>
</evidence>
<reference evidence="2 3" key="1">
    <citation type="journal article" date="2021" name="Hortic Res">
        <title>Chromosome-scale assembly of the Dendrobium chrysotoxum genome enhances the understanding of orchid evolution.</title>
        <authorList>
            <person name="Zhang Y."/>
            <person name="Zhang G.Q."/>
            <person name="Zhang D."/>
            <person name="Liu X.D."/>
            <person name="Xu X.Y."/>
            <person name="Sun W.H."/>
            <person name="Yu X."/>
            <person name="Zhu X."/>
            <person name="Wang Z.W."/>
            <person name="Zhao X."/>
            <person name="Zhong W.Y."/>
            <person name="Chen H."/>
            <person name="Yin W.L."/>
            <person name="Huang T."/>
            <person name="Niu S.C."/>
            <person name="Liu Z.J."/>
        </authorList>
    </citation>
    <scope>NUCLEOTIDE SEQUENCE [LARGE SCALE GENOMIC DNA]</scope>
    <source>
        <strain evidence="2">Lindl</strain>
    </source>
</reference>
<sequence>MKQESTQNKIKATPEKKKNSSCSCFFILLDLLSPFFNSRSKRHHQSHINPEPISPPSVIPNRTAPAPVAHFTVSASPALISPCISYSPRTLDRLLGTRFSASDHLSYSSFSFSIPPTEALPNRDEMTKISLEGFDEEITRAFNTDSGRYIFAVSRIIVVIIFAVQASTTPAIRHLHRHAHSPWRRFQYRSTKFANRKRSGGEAAIPARVPWVQILVLL</sequence>
<evidence type="ECO:0000256" key="1">
    <source>
        <dbReference type="SAM" id="Phobius"/>
    </source>
</evidence>